<evidence type="ECO:0000313" key="2">
    <source>
        <dbReference type="EMBL" id="ELK30323.1"/>
    </source>
</evidence>
<dbReference type="GO" id="GO:0032651">
    <property type="term" value="P:regulation of interleukin-1 beta production"/>
    <property type="evidence" value="ECO:0007669"/>
    <property type="project" value="UniProtKB-ARBA"/>
</dbReference>
<dbReference type="GO" id="GO:0042981">
    <property type="term" value="P:regulation of apoptotic process"/>
    <property type="evidence" value="ECO:0007669"/>
    <property type="project" value="InterPro"/>
</dbReference>
<proteinExistence type="predicted"/>
<dbReference type="InterPro" id="IPR002398">
    <property type="entry name" value="Pept_C14"/>
</dbReference>
<keyword evidence="3" id="KW-1185">Reference proteome</keyword>
<feature type="domain" description="CARD" evidence="1">
    <location>
        <begin position="1"/>
        <end position="81"/>
    </location>
</feature>
<organism evidence="2 3">
    <name type="scientific">Myotis davidii</name>
    <name type="common">David's myotis</name>
    <dbReference type="NCBI Taxonomy" id="225400"/>
    <lineage>
        <taxon>Eukaryota</taxon>
        <taxon>Metazoa</taxon>
        <taxon>Chordata</taxon>
        <taxon>Craniata</taxon>
        <taxon>Vertebrata</taxon>
        <taxon>Euteleostomi</taxon>
        <taxon>Mammalia</taxon>
        <taxon>Eutheria</taxon>
        <taxon>Laurasiatheria</taxon>
        <taxon>Chiroptera</taxon>
        <taxon>Yangochiroptera</taxon>
        <taxon>Vespertilionidae</taxon>
        <taxon>Myotis</taxon>
    </lineage>
</organism>
<dbReference type="PANTHER" id="PTHR47901">
    <property type="entry name" value="CASPASE RECRUITMENT DOMAIN-CONTAINING PROTEIN 18"/>
    <property type="match status" value="1"/>
</dbReference>
<protein>
    <submittedName>
        <fullName evidence="2">Caspase-1</fullName>
    </submittedName>
</protein>
<dbReference type="InterPro" id="IPR011029">
    <property type="entry name" value="DEATH-like_dom_sf"/>
</dbReference>
<dbReference type="GO" id="GO:0072559">
    <property type="term" value="C:NLRP3 inflammasome complex"/>
    <property type="evidence" value="ECO:0007669"/>
    <property type="project" value="TreeGrafter"/>
</dbReference>
<dbReference type="Proteomes" id="UP000010556">
    <property type="component" value="Unassembled WGS sequence"/>
</dbReference>
<dbReference type="GO" id="GO:0089720">
    <property type="term" value="F:caspase binding"/>
    <property type="evidence" value="ECO:0007669"/>
    <property type="project" value="TreeGrafter"/>
</dbReference>
<dbReference type="EMBL" id="KB107212">
    <property type="protein sequence ID" value="ELK30323.1"/>
    <property type="molecule type" value="Genomic_DNA"/>
</dbReference>
<evidence type="ECO:0000313" key="3">
    <source>
        <dbReference type="Proteomes" id="UP000010556"/>
    </source>
</evidence>
<dbReference type="Pfam" id="PF00619">
    <property type="entry name" value="CARD"/>
    <property type="match status" value="1"/>
</dbReference>
<dbReference type="FunFam" id="1.10.533.10:FF:000031">
    <property type="entry name" value="Caspase 1, isoform CRA_b"/>
    <property type="match status" value="1"/>
</dbReference>
<dbReference type="Gene3D" id="1.10.533.10">
    <property type="entry name" value="Death Domain, Fas"/>
    <property type="match status" value="1"/>
</dbReference>
<evidence type="ECO:0000259" key="1">
    <source>
        <dbReference type="PROSITE" id="PS50209"/>
    </source>
</evidence>
<dbReference type="PROSITE" id="PS50209">
    <property type="entry name" value="CARD"/>
    <property type="match status" value="1"/>
</dbReference>
<gene>
    <name evidence="2" type="ORF">MDA_GLEAN10000825</name>
</gene>
<dbReference type="AlphaFoldDB" id="L5LXX3"/>
<dbReference type="SUPFAM" id="SSF47986">
    <property type="entry name" value="DEATH domain"/>
    <property type="match status" value="1"/>
</dbReference>
<sequence>MVFVQSVTEGTINGLLDDLLEKRVLNQEEMEKVRRENDTDMDKARALIDSVTRKGDKASKVCIDHICEIDSHLAEKMGLPSAPQAVQDNPAKLAFPGPGGSLKLCPPDIAQKIWNEKSAEVLCSENRIRVKETLGTL</sequence>
<dbReference type="GO" id="GO:0072557">
    <property type="term" value="C:IPAF inflammasome complex"/>
    <property type="evidence" value="ECO:0007669"/>
    <property type="project" value="TreeGrafter"/>
</dbReference>
<reference evidence="3" key="1">
    <citation type="journal article" date="2013" name="Science">
        <title>Comparative analysis of bat genomes provides insight into the evolution of flight and immunity.</title>
        <authorList>
            <person name="Zhang G."/>
            <person name="Cowled C."/>
            <person name="Shi Z."/>
            <person name="Huang Z."/>
            <person name="Bishop-Lilly K.A."/>
            <person name="Fang X."/>
            <person name="Wynne J.W."/>
            <person name="Xiong Z."/>
            <person name="Baker M.L."/>
            <person name="Zhao W."/>
            <person name="Tachedjian M."/>
            <person name="Zhu Y."/>
            <person name="Zhou P."/>
            <person name="Jiang X."/>
            <person name="Ng J."/>
            <person name="Yang L."/>
            <person name="Wu L."/>
            <person name="Xiao J."/>
            <person name="Feng Y."/>
            <person name="Chen Y."/>
            <person name="Sun X."/>
            <person name="Zhang Y."/>
            <person name="Marsh G.A."/>
            <person name="Crameri G."/>
            <person name="Broder C.C."/>
            <person name="Frey K.G."/>
            <person name="Wang L.F."/>
            <person name="Wang J."/>
        </authorList>
    </citation>
    <scope>NUCLEOTIDE SEQUENCE [LARGE SCALE GENOMIC DNA]</scope>
</reference>
<accession>L5LXX3</accession>
<name>L5LXX3_MYODS</name>
<dbReference type="PANTHER" id="PTHR47901:SF3">
    <property type="entry name" value="CASPASE-1"/>
    <property type="match status" value="1"/>
</dbReference>
<dbReference type="GO" id="GO:0050727">
    <property type="term" value="P:regulation of inflammatory response"/>
    <property type="evidence" value="ECO:0007669"/>
    <property type="project" value="TreeGrafter"/>
</dbReference>
<dbReference type="CDD" id="cd08325">
    <property type="entry name" value="CARD_CASP1-like"/>
    <property type="match status" value="1"/>
</dbReference>
<dbReference type="GO" id="GO:0004197">
    <property type="term" value="F:cysteine-type endopeptidase activity"/>
    <property type="evidence" value="ECO:0007669"/>
    <property type="project" value="InterPro"/>
</dbReference>
<dbReference type="GO" id="GO:0097169">
    <property type="term" value="C:AIM2 inflammasome complex"/>
    <property type="evidence" value="ECO:0007669"/>
    <property type="project" value="TreeGrafter"/>
</dbReference>
<dbReference type="InterPro" id="IPR001315">
    <property type="entry name" value="CARD"/>
</dbReference>
<dbReference type="SMART" id="SM00114">
    <property type="entry name" value="CARD"/>
    <property type="match status" value="1"/>
</dbReference>
<dbReference type="GO" id="GO:0006508">
    <property type="term" value="P:proteolysis"/>
    <property type="evidence" value="ECO:0007669"/>
    <property type="project" value="InterPro"/>
</dbReference>